<protein>
    <submittedName>
        <fullName evidence="4">Uncharacterized protein</fullName>
    </submittedName>
</protein>
<gene>
    <name evidence="4" type="ORF">INT45_002049</name>
</gene>
<feature type="transmembrane region" description="Helical" evidence="3">
    <location>
        <begin position="284"/>
        <end position="305"/>
    </location>
</feature>
<keyword evidence="3" id="KW-0472">Membrane</keyword>
<feature type="transmembrane region" description="Helical" evidence="3">
    <location>
        <begin position="20"/>
        <end position="41"/>
    </location>
</feature>
<reference evidence="4 5" key="1">
    <citation type="submission" date="2020-12" db="EMBL/GenBank/DDBJ databases">
        <title>Metabolic potential, ecology and presence of endohyphal bacteria is reflected in genomic diversity of Mucoromycotina.</title>
        <authorList>
            <person name="Muszewska A."/>
            <person name="Okrasinska A."/>
            <person name="Steczkiewicz K."/>
            <person name="Drgas O."/>
            <person name="Orlowska M."/>
            <person name="Perlinska-Lenart U."/>
            <person name="Aleksandrzak-Piekarczyk T."/>
            <person name="Szatraj K."/>
            <person name="Zielenkiewicz U."/>
            <person name="Pilsyk S."/>
            <person name="Malc E."/>
            <person name="Mieczkowski P."/>
            <person name="Kruszewska J.S."/>
            <person name="Biernat P."/>
            <person name="Pawlowska J."/>
        </authorList>
    </citation>
    <scope>NUCLEOTIDE SEQUENCE [LARGE SCALE GENOMIC DNA]</scope>
    <source>
        <strain evidence="4 5">CBS 142.35</strain>
    </source>
</reference>
<feature type="region of interest" description="Disordered" evidence="2">
    <location>
        <begin position="366"/>
        <end position="438"/>
    </location>
</feature>
<dbReference type="AlphaFoldDB" id="A0A8H7VM65"/>
<proteinExistence type="predicted"/>
<keyword evidence="3" id="KW-1133">Transmembrane helix</keyword>
<evidence type="ECO:0000313" key="4">
    <source>
        <dbReference type="EMBL" id="KAG2227811.1"/>
    </source>
</evidence>
<accession>A0A8H7VM65</accession>
<feature type="coiled-coil region" evidence="1">
    <location>
        <begin position="481"/>
        <end position="515"/>
    </location>
</feature>
<keyword evidence="1" id="KW-0175">Coiled coil</keyword>
<feature type="region of interest" description="Disordered" evidence="2">
    <location>
        <begin position="530"/>
        <end position="566"/>
    </location>
</feature>
<dbReference type="OrthoDB" id="2339353at2759"/>
<keyword evidence="5" id="KW-1185">Reference proteome</keyword>
<evidence type="ECO:0000256" key="3">
    <source>
        <dbReference type="SAM" id="Phobius"/>
    </source>
</evidence>
<feature type="compositionally biased region" description="Polar residues" evidence="2">
    <location>
        <begin position="533"/>
        <end position="543"/>
    </location>
</feature>
<name>A0A8H7VM65_9FUNG</name>
<evidence type="ECO:0000256" key="1">
    <source>
        <dbReference type="SAM" id="Coils"/>
    </source>
</evidence>
<dbReference type="Proteomes" id="UP000646827">
    <property type="component" value="Unassembled WGS sequence"/>
</dbReference>
<feature type="region of interest" description="Disordered" evidence="2">
    <location>
        <begin position="333"/>
        <end position="352"/>
    </location>
</feature>
<evidence type="ECO:0000256" key="2">
    <source>
        <dbReference type="SAM" id="MobiDB-lite"/>
    </source>
</evidence>
<organism evidence="4 5">
    <name type="scientific">Circinella minor</name>
    <dbReference type="NCBI Taxonomy" id="1195481"/>
    <lineage>
        <taxon>Eukaryota</taxon>
        <taxon>Fungi</taxon>
        <taxon>Fungi incertae sedis</taxon>
        <taxon>Mucoromycota</taxon>
        <taxon>Mucoromycotina</taxon>
        <taxon>Mucoromycetes</taxon>
        <taxon>Mucorales</taxon>
        <taxon>Lichtheimiaceae</taxon>
        <taxon>Circinella</taxon>
    </lineage>
</organism>
<comment type="caution">
    <text evidence="4">The sequence shown here is derived from an EMBL/GenBank/DDBJ whole genome shotgun (WGS) entry which is preliminary data.</text>
</comment>
<sequence>MHFIFESFHRRPLESKRFMYTRVASAAIFGLLFVVYCGYLINQITYDLPLLRLSREDMDSSYPLPQIEMCSENSSMTIVRCDLMYMNWTMSIIPNCYDYIAVGEASDTPSRCYLFDSGDTFKYGVVENYEPTTSDIRRIDIYWKIDSILNSSLASVSVPSITMELYTEGFSRWDPPSEDEMIPQQARVSRDMILGNSRSSSSQNTTTTVFFTPNLYRAIRPRDPLSLLGFTPNYVEIPTLQATQLDWPLQQNENITRGDYNGLINIQLAKASLEVQTEQRQHTLLQAVALVGGAYGVLTTLYILLFGMIRIAPFGAAHQVPFLTQRGVQKIKERRRNSRLDNNDNNNDTRPGFFKRIFSRYQPSQHLLDDLPSPGKTEPNNPLAANSPTSNSKRDSLLSQHHQQEQQHMMLSLPTPALAPTASSSGERSEEGSSRLHGQQWEHQLYQGPSSNIEQISNSSMHSLTSIPKDPQRADNIMMAFEQMQREQRDTAAKAAQLEQRLLELQEVLRGYYINMDYLDQQRNMRRRARQRTSYYDKQSNNVEGGWLFDDDDDDDELIHKNDKHR</sequence>
<feature type="compositionally biased region" description="Polar residues" evidence="2">
    <location>
        <begin position="378"/>
        <end position="391"/>
    </location>
</feature>
<evidence type="ECO:0000313" key="5">
    <source>
        <dbReference type="Proteomes" id="UP000646827"/>
    </source>
</evidence>
<keyword evidence="3" id="KW-0812">Transmembrane</keyword>
<feature type="compositionally biased region" description="Low complexity" evidence="2">
    <location>
        <begin position="397"/>
        <end position="413"/>
    </location>
</feature>
<dbReference type="EMBL" id="JAEPRB010000004">
    <property type="protein sequence ID" value="KAG2227811.1"/>
    <property type="molecule type" value="Genomic_DNA"/>
</dbReference>